<evidence type="ECO:0000313" key="2">
    <source>
        <dbReference type="EMBL" id="CAE0414759.1"/>
    </source>
</evidence>
<evidence type="ECO:0000256" key="1">
    <source>
        <dbReference type="SAM" id="Coils"/>
    </source>
</evidence>
<reference evidence="2" key="1">
    <citation type="submission" date="2021-01" db="EMBL/GenBank/DDBJ databases">
        <authorList>
            <person name="Corre E."/>
            <person name="Pelletier E."/>
            <person name="Niang G."/>
            <person name="Scheremetjew M."/>
            <person name="Finn R."/>
            <person name="Kale V."/>
            <person name="Holt S."/>
            <person name="Cochrane G."/>
            <person name="Meng A."/>
            <person name="Brown T."/>
            <person name="Cohen L."/>
        </authorList>
    </citation>
    <scope>NUCLEOTIDE SEQUENCE</scope>
    <source>
        <strain evidence="2">CCMP127</strain>
    </source>
</reference>
<accession>A0A7S3P9G8</accession>
<sequence length="252" mass="27396">MSAVDIETGNVTNAPFEVDIPPDPETGKGFLKPLPETTLLERIAGGAAGASVITALAAMILEGGSVIVVGGVLSAVVGPYAYYQQTQLTDIKALQETQQKIQIEVDRLAAENNRLARNIDEMSDTVQGLQDVENALEIITKTQGQNVAVFAEQVKENREILQRMQHNLKANVLQNLLSLVFGSDTNQDNIVNDNEADELVRRIGNMSGVEVHEAKLREAIVGKEVSAVMDVIRNLLASDNLAEEDRIFVIHQ</sequence>
<protein>
    <submittedName>
        <fullName evidence="2">Uncharacterized protein</fullName>
    </submittedName>
</protein>
<organism evidence="2">
    <name type="scientific">Amphora coffeiformis</name>
    <dbReference type="NCBI Taxonomy" id="265554"/>
    <lineage>
        <taxon>Eukaryota</taxon>
        <taxon>Sar</taxon>
        <taxon>Stramenopiles</taxon>
        <taxon>Ochrophyta</taxon>
        <taxon>Bacillariophyta</taxon>
        <taxon>Bacillariophyceae</taxon>
        <taxon>Bacillariophycidae</taxon>
        <taxon>Thalassiophysales</taxon>
        <taxon>Catenulaceae</taxon>
        <taxon>Amphora</taxon>
    </lineage>
</organism>
<dbReference type="AlphaFoldDB" id="A0A7S3P9G8"/>
<dbReference type="EMBL" id="HBIM01015140">
    <property type="protein sequence ID" value="CAE0414759.1"/>
    <property type="molecule type" value="Transcribed_RNA"/>
</dbReference>
<keyword evidence="1" id="KW-0175">Coiled coil</keyword>
<name>A0A7S3P9G8_9STRA</name>
<gene>
    <name evidence="2" type="ORF">ACOF00016_LOCUS11963</name>
</gene>
<proteinExistence type="predicted"/>
<feature type="coiled-coil region" evidence="1">
    <location>
        <begin position="91"/>
        <end position="171"/>
    </location>
</feature>